<dbReference type="PROSITE" id="PS51194">
    <property type="entry name" value="HELICASE_CTER"/>
    <property type="match status" value="1"/>
</dbReference>
<evidence type="ECO:0000259" key="6">
    <source>
        <dbReference type="PROSITE" id="PS51194"/>
    </source>
</evidence>
<proteinExistence type="predicted"/>
<accession>A0ABQ5KHN3</accession>
<sequence length="187" mass="20362">FNYQLPFDSESYVHRIGRTGRGGMEGKAVSIVTPAEFRSLHKIQKDVGAKIESRIIPNKEAVKFKAIDGIKADIASQDIDESVIEIVESLKEQFDLSTITYKLASILLKQNSVKGKDNIGKTKKDIEFLLERALKGGGGSRGGRGGHSRSRNRSSGNRDRNRSAGGDSRGRSGSRSGSRSGGDRGRR</sequence>
<feature type="non-terminal residue" evidence="7">
    <location>
        <position position="1"/>
    </location>
</feature>
<keyword evidence="2" id="KW-0378">Hydrolase</keyword>
<dbReference type="InterPro" id="IPR050079">
    <property type="entry name" value="DEAD_box_RNA_helicase"/>
</dbReference>
<keyword evidence="8" id="KW-1185">Reference proteome</keyword>
<feature type="compositionally biased region" description="Low complexity" evidence="5">
    <location>
        <begin position="163"/>
        <end position="178"/>
    </location>
</feature>
<evidence type="ECO:0000256" key="5">
    <source>
        <dbReference type="SAM" id="MobiDB-lite"/>
    </source>
</evidence>
<evidence type="ECO:0000256" key="4">
    <source>
        <dbReference type="ARBA" id="ARBA00022840"/>
    </source>
</evidence>
<dbReference type="Proteomes" id="UP001057375">
    <property type="component" value="Unassembled WGS sequence"/>
</dbReference>
<keyword evidence="1" id="KW-0547">Nucleotide-binding</keyword>
<dbReference type="Gene3D" id="3.40.50.300">
    <property type="entry name" value="P-loop containing nucleotide triphosphate hydrolases"/>
    <property type="match status" value="1"/>
</dbReference>
<feature type="domain" description="Helicase C-terminal" evidence="6">
    <location>
        <begin position="1"/>
        <end position="63"/>
    </location>
</feature>
<keyword evidence="4" id="KW-0067">ATP-binding</keyword>
<dbReference type="InterPro" id="IPR027417">
    <property type="entry name" value="P-loop_NTPase"/>
</dbReference>
<dbReference type="EMBL" id="BQXS01009856">
    <property type="protein sequence ID" value="GKT32032.1"/>
    <property type="molecule type" value="Genomic_DNA"/>
</dbReference>
<name>A0ABQ5KHN3_9EUKA</name>
<dbReference type="InterPro" id="IPR001650">
    <property type="entry name" value="Helicase_C-like"/>
</dbReference>
<keyword evidence="3 7" id="KW-0347">Helicase</keyword>
<protein>
    <submittedName>
        <fullName evidence="7">DEAD/DEAH box helicase</fullName>
    </submittedName>
</protein>
<evidence type="ECO:0000256" key="2">
    <source>
        <dbReference type="ARBA" id="ARBA00022801"/>
    </source>
</evidence>
<dbReference type="PANTHER" id="PTHR47959:SF1">
    <property type="entry name" value="ATP-DEPENDENT RNA HELICASE DBPA"/>
    <property type="match status" value="1"/>
</dbReference>
<gene>
    <name evidence="7" type="ORF">ADUPG1_006305</name>
</gene>
<feature type="region of interest" description="Disordered" evidence="5">
    <location>
        <begin position="137"/>
        <end position="187"/>
    </location>
</feature>
<evidence type="ECO:0000256" key="3">
    <source>
        <dbReference type="ARBA" id="ARBA00022806"/>
    </source>
</evidence>
<dbReference type="PANTHER" id="PTHR47959">
    <property type="entry name" value="ATP-DEPENDENT RNA HELICASE RHLE-RELATED"/>
    <property type="match status" value="1"/>
</dbReference>
<evidence type="ECO:0000313" key="7">
    <source>
        <dbReference type="EMBL" id="GKT32032.1"/>
    </source>
</evidence>
<evidence type="ECO:0000313" key="8">
    <source>
        <dbReference type="Proteomes" id="UP001057375"/>
    </source>
</evidence>
<evidence type="ECO:0000256" key="1">
    <source>
        <dbReference type="ARBA" id="ARBA00022741"/>
    </source>
</evidence>
<reference evidence="7" key="1">
    <citation type="submission" date="2022-03" db="EMBL/GenBank/DDBJ databases">
        <title>Draft genome sequence of Aduncisulcus paluster, a free-living microaerophilic Fornicata.</title>
        <authorList>
            <person name="Yuyama I."/>
            <person name="Kume K."/>
            <person name="Tamura T."/>
            <person name="Inagaki Y."/>
            <person name="Hashimoto T."/>
        </authorList>
    </citation>
    <scope>NUCLEOTIDE SEQUENCE</scope>
    <source>
        <strain evidence="7">NY0171</strain>
    </source>
</reference>
<comment type="caution">
    <text evidence="7">The sequence shown here is derived from an EMBL/GenBank/DDBJ whole genome shotgun (WGS) entry which is preliminary data.</text>
</comment>
<dbReference type="SUPFAM" id="SSF52540">
    <property type="entry name" value="P-loop containing nucleoside triphosphate hydrolases"/>
    <property type="match status" value="1"/>
</dbReference>
<dbReference type="GO" id="GO:0004386">
    <property type="term" value="F:helicase activity"/>
    <property type="evidence" value="ECO:0007669"/>
    <property type="project" value="UniProtKB-KW"/>
</dbReference>
<organism evidence="7 8">
    <name type="scientific">Aduncisulcus paluster</name>
    <dbReference type="NCBI Taxonomy" id="2918883"/>
    <lineage>
        <taxon>Eukaryota</taxon>
        <taxon>Metamonada</taxon>
        <taxon>Carpediemonas-like organisms</taxon>
        <taxon>Aduncisulcus</taxon>
    </lineage>
</organism>